<dbReference type="Proteomes" id="UP000005317">
    <property type="component" value="Unassembled WGS sequence"/>
</dbReference>
<dbReference type="EMBL" id="JH651384">
    <property type="protein sequence ID" value="EIJ34708.1"/>
    <property type="molecule type" value="Genomic_DNA"/>
</dbReference>
<protein>
    <recommendedName>
        <fullName evidence="4">Transcriptional regulator</fullName>
    </recommendedName>
</protein>
<name>A0A656HCV2_THINJ</name>
<keyword evidence="3" id="KW-1185">Reference proteome</keyword>
<dbReference type="RefSeq" id="WP_002708632.1">
    <property type="nucleotide sequence ID" value="NZ_JH651384.1"/>
</dbReference>
<feature type="compositionally biased region" description="Polar residues" evidence="1">
    <location>
        <begin position="1"/>
        <end position="16"/>
    </location>
</feature>
<evidence type="ECO:0000313" key="3">
    <source>
        <dbReference type="Proteomes" id="UP000005317"/>
    </source>
</evidence>
<gene>
    <name evidence="2" type="ORF">Thini_2141</name>
</gene>
<reference evidence="3" key="1">
    <citation type="journal article" date="2011" name="Stand. Genomic Sci.">
        <title>Genome sequence of the filamentous, gliding Thiothrix nivea neotype strain (JP2(T)).</title>
        <authorList>
            <person name="Lapidus A."/>
            <person name="Nolan M."/>
            <person name="Lucas S."/>
            <person name="Glavina Del Rio T."/>
            <person name="Tice H."/>
            <person name="Cheng J.F."/>
            <person name="Tapia R."/>
            <person name="Han C."/>
            <person name="Goodwin L."/>
            <person name="Pitluck S."/>
            <person name="Liolios K."/>
            <person name="Pagani I."/>
            <person name="Ivanova N."/>
            <person name="Huntemann M."/>
            <person name="Mavromatis K."/>
            <person name="Mikhailova N."/>
            <person name="Pati A."/>
            <person name="Chen A."/>
            <person name="Palaniappan K."/>
            <person name="Land M."/>
            <person name="Brambilla E.M."/>
            <person name="Rohde M."/>
            <person name="Abt B."/>
            <person name="Verbarg S."/>
            <person name="Goker M."/>
            <person name="Bristow J."/>
            <person name="Eisen J.A."/>
            <person name="Markowitz V."/>
            <person name="Hugenholtz P."/>
            <person name="Kyrpides N.C."/>
            <person name="Klenk H.P."/>
            <person name="Woyke T."/>
        </authorList>
    </citation>
    <scope>NUCLEOTIDE SEQUENCE [LARGE SCALE GENOMIC DNA]</scope>
    <source>
        <strain evidence="3">ATCC 35100 / DSM 5205 / JP2</strain>
    </source>
</reference>
<dbReference type="AlphaFoldDB" id="A0A656HCV2"/>
<proteinExistence type="predicted"/>
<evidence type="ECO:0008006" key="4">
    <source>
        <dbReference type="Google" id="ProtNLM"/>
    </source>
</evidence>
<sequence>MNHTKNTPPADNTNDLKSSESHLSDDEVQALALFQQLTPQNRQTILVVLRAIVGVEVQP</sequence>
<evidence type="ECO:0000313" key="2">
    <source>
        <dbReference type="EMBL" id="EIJ34708.1"/>
    </source>
</evidence>
<evidence type="ECO:0000256" key="1">
    <source>
        <dbReference type="SAM" id="MobiDB-lite"/>
    </source>
</evidence>
<feature type="region of interest" description="Disordered" evidence="1">
    <location>
        <begin position="1"/>
        <end position="24"/>
    </location>
</feature>
<organism evidence="2 3">
    <name type="scientific">Thiothrix nivea (strain ATCC 35100 / DSM 5205 / JP2)</name>
    <dbReference type="NCBI Taxonomy" id="870187"/>
    <lineage>
        <taxon>Bacteria</taxon>
        <taxon>Pseudomonadati</taxon>
        <taxon>Pseudomonadota</taxon>
        <taxon>Gammaproteobacteria</taxon>
        <taxon>Thiotrichales</taxon>
        <taxon>Thiotrichaceae</taxon>
        <taxon>Thiothrix</taxon>
    </lineage>
</organism>
<accession>A0A656HCV2</accession>